<keyword evidence="13" id="KW-1185">Reference proteome</keyword>
<feature type="active site" evidence="8">
    <location>
        <position position="90"/>
    </location>
</feature>
<dbReference type="PRINTS" id="PR00792">
    <property type="entry name" value="PEPSIN"/>
</dbReference>
<accession>A0A9P8VLJ3</accession>
<dbReference type="PANTHER" id="PTHR47966">
    <property type="entry name" value="BETA-SITE APP-CLEAVING ENZYME, ISOFORM A-RELATED"/>
    <property type="match status" value="1"/>
</dbReference>
<evidence type="ECO:0000256" key="4">
    <source>
        <dbReference type="ARBA" id="ARBA00022750"/>
    </source>
</evidence>
<name>A0A9P8VLJ3_9PEZI</name>
<comment type="similarity">
    <text evidence="1 9">Belongs to the peptidase A1 family.</text>
</comment>
<reference evidence="12" key="1">
    <citation type="journal article" date="2021" name="Nat. Commun.">
        <title>Genetic determinants of endophytism in the Arabidopsis root mycobiome.</title>
        <authorList>
            <person name="Mesny F."/>
            <person name="Miyauchi S."/>
            <person name="Thiergart T."/>
            <person name="Pickel B."/>
            <person name="Atanasova L."/>
            <person name="Karlsson M."/>
            <person name="Huettel B."/>
            <person name="Barry K.W."/>
            <person name="Haridas S."/>
            <person name="Chen C."/>
            <person name="Bauer D."/>
            <person name="Andreopoulos W."/>
            <person name="Pangilinan J."/>
            <person name="LaButti K."/>
            <person name="Riley R."/>
            <person name="Lipzen A."/>
            <person name="Clum A."/>
            <person name="Drula E."/>
            <person name="Henrissat B."/>
            <person name="Kohler A."/>
            <person name="Grigoriev I.V."/>
            <person name="Martin F.M."/>
            <person name="Hacquard S."/>
        </authorList>
    </citation>
    <scope>NUCLEOTIDE SEQUENCE</scope>
    <source>
        <strain evidence="12">MPI-SDFR-AT-0117</strain>
    </source>
</reference>
<keyword evidence="4 9" id="KW-0064">Aspartyl protease</keyword>
<dbReference type="AlphaFoldDB" id="A0A9P8VLJ3"/>
<evidence type="ECO:0000259" key="11">
    <source>
        <dbReference type="PROSITE" id="PS51767"/>
    </source>
</evidence>
<feature type="chain" id="PRO_5040306720" description="Probable aspartic-type endopeptidase OPSB" evidence="10">
    <location>
        <begin position="19"/>
        <end position="474"/>
    </location>
</feature>
<proteinExistence type="inferred from homology"/>
<evidence type="ECO:0000256" key="5">
    <source>
        <dbReference type="ARBA" id="ARBA00022801"/>
    </source>
</evidence>
<dbReference type="FunFam" id="2.40.70.10:FF:000011">
    <property type="entry name" value="Aspartic protease"/>
    <property type="match status" value="1"/>
</dbReference>
<evidence type="ECO:0000313" key="12">
    <source>
        <dbReference type="EMBL" id="KAH6694009.1"/>
    </source>
</evidence>
<dbReference type="InterPro" id="IPR033121">
    <property type="entry name" value="PEPTIDASE_A1"/>
</dbReference>
<feature type="signal peptide" evidence="10">
    <location>
        <begin position="1"/>
        <end position="18"/>
    </location>
</feature>
<dbReference type="InterPro" id="IPR033876">
    <property type="entry name" value="SAP-like"/>
</dbReference>
<evidence type="ECO:0000256" key="10">
    <source>
        <dbReference type="SAM" id="SignalP"/>
    </source>
</evidence>
<keyword evidence="3 10" id="KW-0732">Signal</keyword>
<feature type="active site" evidence="8">
    <location>
        <position position="283"/>
    </location>
</feature>
<dbReference type="Pfam" id="PF00026">
    <property type="entry name" value="Asp"/>
    <property type="match status" value="1"/>
</dbReference>
<gene>
    <name evidence="12" type="ORF">F5X68DRAFT_48417</name>
</gene>
<dbReference type="PROSITE" id="PS00141">
    <property type="entry name" value="ASP_PROTEASE"/>
    <property type="match status" value="1"/>
</dbReference>
<evidence type="ECO:0000256" key="6">
    <source>
        <dbReference type="ARBA" id="ARBA00067536"/>
    </source>
</evidence>
<dbReference type="CDD" id="cd05474">
    <property type="entry name" value="SAP_like"/>
    <property type="match status" value="1"/>
</dbReference>
<sequence length="474" mass="50407">MKAMSIWALGALVLSANALVLEKRQDGGPPLVVGLDTQRRHVVNPHRRDQERRRRRRDGSVQATLDNMQTLYFVNASVGNPPQQVRLHLDTGSSDLWLNTPNSALCRENDRPCSVSGTYSANSSSTYGYVGSYFNISYVDGSGASGDYVTDQFTIGSSRLDNFQFGIGYQSTAAQSILGIGYKSNEVQVNRAGLKPYDNLPAKMASQGLIRSNAFSLYLNSLQSSTGTILFGGVDTEHYVGQLQTLPIQSSGNGHSEFLITLTGVSLGSTVLADNMALAVLLDSGSSLTYLPDAMVSQIFEMVGAVYQEQEAVAFVDCRLAEVQANMTFTFSNPRITVNLSELVVDMLQITGRRPTFANGVDACLFGIAPAGRGTNVLGDTFMRSAYIVYDLDNNEISLAQTRFNASRSNVLQIGSGKGAVPSAVGVASPVSATQGVSSGVNRGNNAGASLRPFLAAVAAMTASTLLGALLCVV</sequence>
<dbReference type="SUPFAM" id="SSF50630">
    <property type="entry name" value="Acid proteases"/>
    <property type="match status" value="1"/>
</dbReference>
<dbReference type="PANTHER" id="PTHR47966:SF65">
    <property type="entry name" value="ASPARTIC-TYPE ENDOPEPTIDASE"/>
    <property type="match status" value="1"/>
</dbReference>
<feature type="domain" description="Peptidase A1" evidence="11">
    <location>
        <begin position="72"/>
        <end position="400"/>
    </location>
</feature>
<evidence type="ECO:0000256" key="8">
    <source>
        <dbReference type="PIRSR" id="PIRSR601461-1"/>
    </source>
</evidence>
<evidence type="ECO:0000256" key="9">
    <source>
        <dbReference type="RuleBase" id="RU000454"/>
    </source>
</evidence>
<dbReference type="PROSITE" id="PS51767">
    <property type="entry name" value="PEPTIDASE_A1"/>
    <property type="match status" value="1"/>
</dbReference>
<evidence type="ECO:0000313" key="13">
    <source>
        <dbReference type="Proteomes" id="UP000770015"/>
    </source>
</evidence>
<dbReference type="InterPro" id="IPR001461">
    <property type="entry name" value="Aspartic_peptidase_A1"/>
</dbReference>
<dbReference type="InterPro" id="IPR001969">
    <property type="entry name" value="Aspartic_peptidase_AS"/>
</dbReference>
<keyword evidence="2 9" id="KW-0645">Protease</keyword>
<dbReference type="InterPro" id="IPR021109">
    <property type="entry name" value="Peptidase_aspartic_dom_sf"/>
</dbReference>
<evidence type="ECO:0000256" key="3">
    <source>
        <dbReference type="ARBA" id="ARBA00022729"/>
    </source>
</evidence>
<comment type="caution">
    <text evidence="12">The sequence shown here is derived from an EMBL/GenBank/DDBJ whole genome shotgun (WGS) entry which is preliminary data.</text>
</comment>
<dbReference type="Gene3D" id="2.40.70.10">
    <property type="entry name" value="Acid Proteases"/>
    <property type="match status" value="2"/>
</dbReference>
<organism evidence="12 13">
    <name type="scientific">Plectosphaerella plurivora</name>
    <dbReference type="NCBI Taxonomy" id="936078"/>
    <lineage>
        <taxon>Eukaryota</taxon>
        <taxon>Fungi</taxon>
        <taxon>Dikarya</taxon>
        <taxon>Ascomycota</taxon>
        <taxon>Pezizomycotina</taxon>
        <taxon>Sordariomycetes</taxon>
        <taxon>Hypocreomycetidae</taxon>
        <taxon>Glomerellales</taxon>
        <taxon>Plectosphaerellaceae</taxon>
        <taxon>Plectosphaerella</taxon>
    </lineage>
</organism>
<keyword evidence="5 9" id="KW-0378">Hydrolase</keyword>
<evidence type="ECO:0000256" key="1">
    <source>
        <dbReference type="ARBA" id="ARBA00007447"/>
    </source>
</evidence>
<evidence type="ECO:0000256" key="7">
    <source>
        <dbReference type="ARBA" id="ARBA00068059"/>
    </source>
</evidence>
<dbReference type="GO" id="GO:0006508">
    <property type="term" value="P:proteolysis"/>
    <property type="evidence" value="ECO:0007669"/>
    <property type="project" value="UniProtKB-KW"/>
</dbReference>
<dbReference type="OrthoDB" id="771136at2759"/>
<evidence type="ECO:0000256" key="2">
    <source>
        <dbReference type="ARBA" id="ARBA00022670"/>
    </source>
</evidence>
<dbReference type="GO" id="GO:0004190">
    <property type="term" value="F:aspartic-type endopeptidase activity"/>
    <property type="evidence" value="ECO:0007669"/>
    <property type="project" value="UniProtKB-KW"/>
</dbReference>
<dbReference type="EMBL" id="JAGSXJ010000003">
    <property type="protein sequence ID" value="KAH6694009.1"/>
    <property type="molecule type" value="Genomic_DNA"/>
</dbReference>
<dbReference type="Proteomes" id="UP000770015">
    <property type="component" value="Unassembled WGS sequence"/>
</dbReference>
<protein>
    <recommendedName>
        <fullName evidence="7">Probable aspartic-type endopeptidase OPSB</fullName>
    </recommendedName>
    <alternativeName>
        <fullName evidence="6">Probable aspartic-type endopeptidase opsB</fullName>
    </alternativeName>
</protein>